<proteinExistence type="predicted"/>
<sequence length="160" mass="17252">PAPAPAAAVPAAPAPTPAVPARPRPAPVAAPAEPAPAVPASPTLQDQNNELSIKLRAANEVHARELLEKSQQFQAERLKFERQLEDMRQAHSDELGRLMALMVQQVDALQQEHSQKVRVLEAELERLRLEVGQGGTISTHRTQEVRGVGMTPGPVGRRGP</sequence>
<evidence type="ECO:0000313" key="3">
    <source>
        <dbReference type="EMBL" id="NDY93002.1"/>
    </source>
</evidence>
<name>A0A7C9TM21_9BURK</name>
<dbReference type="Proteomes" id="UP000484255">
    <property type="component" value="Unassembled WGS sequence"/>
</dbReference>
<dbReference type="EMBL" id="JAAGOH010000025">
    <property type="protein sequence ID" value="NDY93002.1"/>
    <property type="molecule type" value="Genomic_DNA"/>
</dbReference>
<feature type="non-terminal residue" evidence="3">
    <location>
        <position position="1"/>
    </location>
</feature>
<feature type="region of interest" description="Disordered" evidence="2">
    <location>
        <begin position="1"/>
        <end position="45"/>
    </location>
</feature>
<keyword evidence="1" id="KW-0175">Coiled coil</keyword>
<dbReference type="RefSeq" id="WP_203561455.1">
    <property type="nucleotide sequence ID" value="NZ_JAAGOH010000025.1"/>
</dbReference>
<gene>
    <name evidence="3" type="ORF">G3A44_17555</name>
</gene>
<feature type="coiled-coil region" evidence="1">
    <location>
        <begin position="63"/>
        <end position="130"/>
    </location>
</feature>
<reference evidence="3 4" key="1">
    <citation type="submission" date="2020-02" db="EMBL/GenBank/DDBJ databases">
        <title>Ideonella bacterium strain TBM-1.</title>
        <authorList>
            <person name="Chen W.-M."/>
        </authorList>
    </citation>
    <scope>NUCLEOTIDE SEQUENCE [LARGE SCALE GENOMIC DNA]</scope>
    <source>
        <strain evidence="3 4">TBM-1</strain>
    </source>
</reference>
<organism evidence="3 4">
    <name type="scientific">Ideonella livida</name>
    <dbReference type="NCBI Taxonomy" id="2707176"/>
    <lineage>
        <taxon>Bacteria</taxon>
        <taxon>Pseudomonadati</taxon>
        <taxon>Pseudomonadota</taxon>
        <taxon>Betaproteobacteria</taxon>
        <taxon>Burkholderiales</taxon>
        <taxon>Sphaerotilaceae</taxon>
        <taxon>Ideonella</taxon>
    </lineage>
</organism>
<accession>A0A7C9TM21</accession>
<evidence type="ECO:0000313" key="4">
    <source>
        <dbReference type="Proteomes" id="UP000484255"/>
    </source>
</evidence>
<dbReference type="AlphaFoldDB" id="A0A7C9TM21"/>
<evidence type="ECO:0000256" key="2">
    <source>
        <dbReference type="SAM" id="MobiDB-lite"/>
    </source>
</evidence>
<evidence type="ECO:0000256" key="1">
    <source>
        <dbReference type="SAM" id="Coils"/>
    </source>
</evidence>
<comment type="caution">
    <text evidence="3">The sequence shown here is derived from an EMBL/GenBank/DDBJ whole genome shotgun (WGS) entry which is preliminary data.</text>
</comment>
<feature type="region of interest" description="Disordered" evidence="2">
    <location>
        <begin position="139"/>
        <end position="160"/>
    </location>
</feature>
<protein>
    <submittedName>
        <fullName evidence="3">Uncharacterized protein</fullName>
    </submittedName>
</protein>
<feature type="compositionally biased region" description="Pro residues" evidence="2">
    <location>
        <begin position="12"/>
        <end position="39"/>
    </location>
</feature>
<feature type="compositionally biased region" description="Low complexity" evidence="2">
    <location>
        <begin position="1"/>
        <end position="11"/>
    </location>
</feature>
<keyword evidence="4" id="KW-1185">Reference proteome</keyword>